<evidence type="ECO:0000256" key="3">
    <source>
        <dbReference type="SAM" id="SignalP"/>
    </source>
</evidence>
<feature type="region of interest" description="Disordered" evidence="1">
    <location>
        <begin position="177"/>
        <end position="204"/>
    </location>
</feature>
<dbReference type="PANTHER" id="PTHR16861">
    <property type="entry name" value="GLYCOPROTEIN 38"/>
    <property type="match status" value="1"/>
</dbReference>
<feature type="compositionally biased region" description="Basic and acidic residues" evidence="1">
    <location>
        <begin position="378"/>
        <end position="392"/>
    </location>
</feature>
<feature type="region of interest" description="Disordered" evidence="1">
    <location>
        <begin position="267"/>
        <end position="304"/>
    </location>
</feature>
<feature type="signal peptide" evidence="3">
    <location>
        <begin position="1"/>
        <end position="27"/>
    </location>
</feature>
<accession>A0A6P8BDT6</accession>
<dbReference type="PANTHER" id="PTHR16861:SF10">
    <property type="entry name" value="MID2 DOMAIN-CONTAINING PROTEIN"/>
    <property type="match status" value="1"/>
</dbReference>
<feature type="region of interest" description="Disordered" evidence="1">
    <location>
        <begin position="333"/>
        <end position="398"/>
    </location>
</feature>
<reference evidence="5" key="1">
    <citation type="journal article" date="2019" name="Mol. Biol. Evol.">
        <title>Blast fungal genomes show frequent chromosomal changes, gene gains and losses, and effector gene turnover.</title>
        <authorList>
            <person name="Gomez Luciano L.B."/>
            <person name="Jason Tsai I."/>
            <person name="Chuma I."/>
            <person name="Tosa Y."/>
            <person name="Chen Y.H."/>
            <person name="Li J.Y."/>
            <person name="Li M.Y."/>
            <person name="Jade Lu M.Y."/>
            <person name="Nakayashiki H."/>
            <person name="Li W.H."/>
        </authorList>
    </citation>
    <scope>NUCLEOTIDE SEQUENCE</scope>
    <source>
        <strain evidence="5">NI907</strain>
    </source>
</reference>
<evidence type="ECO:0000313" key="4">
    <source>
        <dbReference type="Proteomes" id="UP000515153"/>
    </source>
</evidence>
<feature type="compositionally biased region" description="Polar residues" evidence="1">
    <location>
        <begin position="356"/>
        <end position="368"/>
    </location>
</feature>
<organism evidence="4 5">
    <name type="scientific">Pyricularia grisea</name>
    <name type="common">Crabgrass-specific blast fungus</name>
    <name type="synonym">Magnaporthe grisea</name>
    <dbReference type="NCBI Taxonomy" id="148305"/>
    <lineage>
        <taxon>Eukaryota</taxon>
        <taxon>Fungi</taxon>
        <taxon>Dikarya</taxon>
        <taxon>Ascomycota</taxon>
        <taxon>Pezizomycotina</taxon>
        <taxon>Sordariomycetes</taxon>
        <taxon>Sordariomycetidae</taxon>
        <taxon>Magnaporthales</taxon>
        <taxon>Pyriculariaceae</taxon>
        <taxon>Pyricularia</taxon>
    </lineage>
</organism>
<feature type="transmembrane region" description="Helical" evidence="2">
    <location>
        <begin position="216"/>
        <end position="249"/>
    </location>
</feature>
<feature type="compositionally biased region" description="Low complexity" evidence="1">
    <location>
        <begin position="182"/>
        <end position="199"/>
    </location>
</feature>
<protein>
    <recommendedName>
        <fullName evidence="6">Mid2 domain-containing protein</fullName>
    </recommendedName>
</protein>
<evidence type="ECO:0000256" key="1">
    <source>
        <dbReference type="SAM" id="MobiDB-lite"/>
    </source>
</evidence>
<reference evidence="5" key="2">
    <citation type="submission" date="2019-10" db="EMBL/GenBank/DDBJ databases">
        <authorList>
            <consortium name="NCBI Genome Project"/>
        </authorList>
    </citation>
    <scope>NUCLEOTIDE SEQUENCE</scope>
    <source>
        <strain evidence="5">NI907</strain>
    </source>
</reference>
<gene>
    <name evidence="5" type="ORF">PgNI_04679</name>
</gene>
<evidence type="ECO:0000313" key="5">
    <source>
        <dbReference type="RefSeq" id="XP_030985276.1"/>
    </source>
</evidence>
<evidence type="ECO:0000256" key="2">
    <source>
        <dbReference type="SAM" id="Phobius"/>
    </source>
</evidence>
<keyword evidence="2" id="KW-1133">Transmembrane helix</keyword>
<evidence type="ECO:0008006" key="6">
    <source>
        <dbReference type="Google" id="ProtNLM"/>
    </source>
</evidence>
<feature type="transmembrane region" description="Helical" evidence="2">
    <location>
        <begin position="309"/>
        <end position="327"/>
    </location>
</feature>
<dbReference type="KEGG" id="pgri:PgNI_04679"/>
<proteinExistence type="predicted"/>
<feature type="chain" id="PRO_5028371068" description="Mid2 domain-containing protein" evidence="3">
    <location>
        <begin position="28"/>
        <end position="398"/>
    </location>
</feature>
<feature type="compositionally biased region" description="Basic and acidic residues" evidence="1">
    <location>
        <begin position="333"/>
        <end position="344"/>
    </location>
</feature>
<keyword evidence="4" id="KW-1185">Reference proteome</keyword>
<keyword evidence="2" id="KW-0812">Transmembrane</keyword>
<dbReference type="Proteomes" id="UP000515153">
    <property type="component" value="Unplaced"/>
</dbReference>
<reference evidence="5" key="3">
    <citation type="submission" date="2025-08" db="UniProtKB">
        <authorList>
            <consortium name="RefSeq"/>
        </authorList>
    </citation>
    <scope>IDENTIFICATION</scope>
    <source>
        <strain evidence="5">NI907</strain>
    </source>
</reference>
<keyword evidence="3" id="KW-0732">Signal</keyword>
<dbReference type="GeneID" id="41959632"/>
<keyword evidence="2" id="KW-0472">Membrane</keyword>
<dbReference type="OrthoDB" id="5425848at2759"/>
<sequence>MRRPGSRLVATIASLLSAPWMSRPVAALPMEAVAAGYGYLMVRDCANPCGMDSQYCCGSGERCFTSNGLAGCTAAAGGGFALFTTTWTETQTFTSTGSTYFPAATTQAPNDCVVPPGSGWTSCGSICCASNQYCAQKNQCMANGAGGGGMTWTTSTYTSGGQVRTTQFSAPYRVTGSGGATGTAVPGATGTADNSNGEESSGGGGGGLTAGQIAGIVIGVIAAVIILIVICACCIVRGLCLGVMGLLGLGGKKDSRKSEKTVIEERYVRRGASRGTSTHSRRDRHSGWFSGSGRPSTVASRKEKKDSGAGWLGLAGAAGTILLLLGLKKNDDKKKKTQVVEERRRSSRRPRSEVSASTWDSYTSYTDPSSVGTRRTSRTRDTRRTVRTETRSRAASRR</sequence>
<dbReference type="RefSeq" id="XP_030985276.1">
    <property type="nucleotide sequence ID" value="XM_031124723.1"/>
</dbReference>
<name>A0A6P8BDT6_PYRGI</name>
<dbReference type="AlphaFoldDB" id="A0A6P8BDT6"/>